<sequence length="258" mass="28489">MPQLSQKILTTTTQAIHYCIQICKLYAMFVPHPHPTSPHAYIFNPPRFRRGPVTNSNSNQQKIEKVSDSEPLGILQNQPTIPQNVCEVKEKNSPLRRIYCPTPIQRLPPLPHHHQLARNGSIERKESSTTINFASPANSFMSSLTGDTESLQPSMSSGFQITNLSQVSYAGRPPLSTSSFKRKCSSMDDATAKCGGGSSSSRCHCPKKRKSRVKRVVRIPAISMGWGGGLRGVKWAEWLVSSPARPIKPRSIMGTSPL</sequence>
<proteinExistence type="predicted"/>
<evidence type="ECO:0000313" key="2">
    <source>
        <dbReference type="EMBL" id="KAL2480838.1"/>
    </source>
</evidence>
<evidence type="ECO:0000259" key="1">
    <source>
        <dbReference type="Pfam" id="PF10533"/>
    </source>
</evidence>
<organism evidence="2 3">
    <name type="scientific">Abeliophyllum distichum</name>
    <dbReference type="NCBI Taxonomy" id="126358"/>
    <lineage>
        <taxon>Eukaryota</taxon>
        <taxon>Viridiplantae</taxon>
        <taxon>Streptophyta</taxon>
        <taxon>Embryophyta</taxon>
        <taxon>Tracheophyta</taxon>
        <taxon>Spermatophyta</taxon>
        <taxon>Magnoliopsida</taxon>
        <taxon>eudicotyledons</taxon>
        <taxon>Gunneridae</taxon>
        <taxon>Pentapetalae</taxon>
        <taxon>asterids</taxon>
        <taxon>lamiids</taxon>
        <taxon>Lamiales</taxon>
        <taxon>Oleaceae</taxon>
        <taxon>Forsythieae</taxon>
        <taxon>Abeliophyllum</taxon>
    </lineage>
</organism>
<dbReference type="InterPro" id="IPR018872">
    <property type="entry name" value="Zn-cluster-dom"/>
</dbReference>
<evidence type="ECO:0000313" key="3">
    <source>
        <dbReference type="Proteomes" id="UP001604336"/>
    </source>
</evidence>
<keyword evidence="3" id="KW-1185">Reference proteome</keyword>
<comment type="caution">
    <text evidence="2">The sequence shown here is derived from an EMBL/GenBank/DDBJ whole genome shotgun (WGS) entry which is preliminary data.</text>
</comment>
<dbReference type="EMBL" id="JBFOLK010000010">
    <property type="protein sequence ID" value="KAL2480838.1"/>
    <property type="molecule type" value="Genomic_DNA"/>
</dbReference>
<accession>A0ABD1QXF5</accession>
<gene>
    <name evidence="2" type="ORF">Adt_33804</name>
</gene>
<dbReference type="AlphaFoldDB" id="A0ABD1QXF5"/>
<dbReference type="Proteomes" id="UP001604336">
    <property type="component" value="Unassembled WGS sequence"/>
</dbReference>
<name>A0ABD1QXF5_9LAMI</name>
<feature type="domain" description="Zn-cluster" evidence="1">
    <location>
        <begin position="181"/>
        <end position="224"/>
    </location>
</feature>
<dbReference type="Pfam" id="PF10533">
    <property type="entry name" value="Plant_zn_clust"/>
    <property type="match status" value="1"/>
</dbReference>
<protein>
    <submittedName>
        <fullName evidence="2">WRKY domain-containing protein</fullName>
    </submittedName>
</protein>
<reference evidence="3" key="1">
    <citation type="submission" date="2024-07" db="EMBL/GenBank/DDBJ databases">
        <title>Two chromosome-level genome assemblies of Korean endemic species Abeliophyllum distichum and Forsythia ovata (Oleaceae).</title>
        <authorList>
            <person name="Jang H."/>
        </authorList>
    </citation>
    <scope>NUCLEOTIDE SEQUENCE [LARGE SCALE GENOMIC DNA]</scope>
</reference>